<dbReference type="GO" id="GO:0006913">
    <property type="term" value="P:nucleocytoplasmic transport"/>
    <property type="evidence" value="ECO:0007669"/>
    <property type="project" value="TreeGrafter"/>
</dbReference>
<dbReference type="AlphaFoldDB" id="X6MGU5"/>
<dbReference type="InterPro" id="IPR045139">
    <property type="entry name" value="Aladin"/>
</dbReference>
<evidence type="ECO:0000313" key="2">
    <source>
        <dbReference type="Proteomes" id="UP000023152"/>
    </source>
</evidence>
<gene>
    <name evidence="1" type="ORF">RFI_24260</name>
</gene>
<dbReference type="PANTHER" id="PTHR14494:SF0">
    <property type="entry name" value="ALADIN"/>
    <property type="match status" value="1"/>
</dbReference>
<dbReference type="EMBL" id="ASPP01020817">
    <property type="protein sequence ID" value="ETO13114.1"/>
    <property type="molecule type" value="Genomic_DNA"/>
</dbReference>
<protein>
    <submittedName>
        <fullName evidence="1">Uncharacterized protein</fullName>
    </submittedName>
</protein>
<proteinExistence type="predicted"/>
<name>X6MGU5_RETFI</name>
<accession>X6MGU5</accession>
<dbReference type="PANTHER" id="PTHR14494">
    <property type="entry name" value="ALADIN/ADRACALIN/AAAS"/>
    <property type="match status" value="1"/>
</dbReference>
<comment type="caution">
    <text evidence="1">The sequence shown here is derived from an EMBL/GenBank/DDBJ whole genome shotgun (WGS) entry which is preliminary data.</text>
</comment>
<dbReference type="Proteomes" id="UP000023152">
    <property type="component" value="Unassembled WGS sequence"/>
</dbReference>
<sequence>MQIPKNKQNKKKVLDWKVPEKDEELVGEGKHVNVRFFLRKKVYGNSMNVTMKRREFEKHGMLFENVDIPEVEDTEGEEEIEHEEKEDNWLIKTIKENWWEYSNEIKIIKKKKSKTIGINMKKKNEEKIIDFIGHPLKNEWTVATTNKILRYDMDEKEWKRENILLCDLQKNITNIQYSHTGNILAVACNYSSSGILLWHLIATNINSDFDDGIIHCASAVHATVIPFVSKYTKMKFSPCDQFLCVWSIGNSRVKIFNVWNGNCLYSQWLREPIFEVDWCIGNKNDEINILSLHTSSLQLTSLCSHKIIQYPLSSSKLTAMACQNTKQQYLPSRFTPPPNLVSNRTNSSSMDPPDILVIESYRDLLFYSAKHKHYDKPWSHLADLAFSQTDFISNSTIEYTVRQLIWSDCTRRIAVTFNKRETFHNQSNNFIQSLGEFILLLSFDSKLGIYPLGFLRSPFGALPSRLIFKQSCFSGNDRENIFTFGVCQNLLNETLLVLLIHLFPTYHLYLIFKNSETFEVTIDQLQNKNKIRIKIKNKIKIKTTKQ</sequence>
<dbReference type="SUPFAM" id="SSF82171">
    <property type="entry name" value="DPP6 N-terminal domain-like"/>
    <property type="match status" value="1"/>
</dbReference>
<organism evidence="1 2">
    <name type="scientific">Reticulomyxa filosa</name>
    <dbReference type="NCBI Taxonomy" id="46433"/>
    <lineage>
        <taxon>Eukaryota</taxon>
        <taxon>Sar</taxon>
        <taxon>Rhizaria</taxon>
        <taxon>Retaria</taxon>
        <taxon>Foraminifera</taxon>
        <taxon>Monothalamids</taxon>
        <taxon>Reticulomyxidae</taxon>
        <taxon>Reticulomyxa</taxon>
    </lineage>
</organism>
<reference evidence="1 2" key="1">
    <citation type="journal article" date="2013" name="Curr. Biol.">
        <title>The Genome of the Foraminiferan Reticulomyxa filosa.</title>
        <authorList>
            <person name="Glockner G."/>
            <person name="Hulsmann N."/>
            <person name="Schleicher M."/>
            <person name="Noegel A.A."/>
            <person name="Eichinger L."/>
            <person name="Gallinger C."/>
            <person name="Pawlowski J."/>
            <person name="Sierra R."/>
            <person name="Euteneuer U."/>
            <person name="Pillet L."/>
            <person name="Moustafa A."/>
            <person name="Platzer M."/>
            <person name="Groth M."/>
            <person name="Szafranski K."/>
            <person name="Schliwa M."/>
        </authorList>
    </citation>
    <scope>NUCLEOTIDE SEQUENCE [LARGE SCALE GENOMIC DNA]</scope>
</reference>
<evidence type="ECO:0000313" key="1">
    <source>
        <dbReference type="EMBL" id="ETO13114.1"/>
    </source>
</evidence>
<keyword evidence="2" id="KW-1185">Reference proteome</keyword>
<dbReference type="GO" id="GO:0005643">
    <property type="term" value="C:nuclear pore"/>
    <property type="evidence" value="ECO:0007669"/>
    <property type="project" value="TreeGrafter"/>
</dbReference>